<evidence type="ECO:0000256" key="2">
    <source>
        <dbReference type="SAM" id="MobiDB-lite"/>
    </source>
</evidence>
<reference evidence="3 4" key="1">
    <citation type="submission" date="2018-07" db="EMBL/GenBank/DDBJ databases">
        <title>Genomic Encyclopedia of Type Strains, Phase III (KMG-III): the genomes of soil and plant-associated and newly described type strains.</title>
        <authorList>
            <person name="Whitman W."/>
        </authorList>
    </citation>
    <scope>NUCLEOTIDE SEQUENCE [LARGE SCALE GENOMIC DNA]</scope>
    <source>
        <strain evidence="3 4">CECT 8488</strain>
    </source>
</reference>
<comment type="caution">
    <text evidence="3">The sequence shown here is derived from an EMBL/GenBank/DDBJ whole genome shotgun (WGS) entry which is preliminary data.</text>
</comment>
<evidence type="ECO:0000313" key="4">
    <source>
        <dbReference type="Proteomes" id="UP000256845"/>
    </source>
</evidence>
<keyword evidence="4" id="KW-1185">Reference proteome</keyword>
<dbReference type="Proteomes" id="UP000256845">
    <property type="component" value="Unassembled WGS sequence"/>
</dbReference>
<dbReference type="AlphaFoldDB" id="A0A3D9HWR5"/>
<gene>
    <name evidence="3" type="ORF">DFP90_101726</name>
</gene>
<evidence type="ECO:0000313" key="3">
    <source>
        <dbReference type="EMBL" id="RED53927.1"/>
    </source>
</evidence>
<protein>
    <submittedName>
        <fullName evidence="3">Uncharacterized protein</fullName>
    </submittedName>
</protein>
<dbReference type="EMBL" id="QRDW01000001">
    <property type="protein sequence ID" value="RED53927.1"/>
    <property type="molecule type" value="Genomic_DNA"/>
</dbReference>
<accession>A0A3D9HWR5</accession>
<keyword evidence="1" id="KW-0175">Coiled coil</keyword>
<organism evidence="3 4">
    <name type="scientific">Aestuariispira insulae</name>
    <dbReference type="NCBI Taxonomy" id="1461337"/>
    <lineage>
        <taxon>Bacteria</taxon>
        <taxon>Pseudomonadati</taxon>
        <taxon>Pseudomonadota</taxon>
        <taxon>Alphaproteobacteria</taxon>
        <taxon>Rhodospirillales</taxon>
        <taxon>Kiloniellaceae</taxon>
        <taxon>Aestuariispira</taxon>
    </lineage>
</organism>
<name>A0A3D9HWR5_9PROT</name>
<feature type="region of interest" description="Disordered" evidence="2">
    <location>
        <begin position="1"/>
        <end position="31"/>
    </location>
</feature>
<dbReference type="RefSeq" id="WP_115935025.1">
    <property type="nucleotide sequence ID" value="NZ_QRDW01000001.1"/>
</dbReference>
<feature type="coiled-coil region" evidence="1">
    <location>
        <begin position="32"/>
        <end position="63"/>
    </location>
</feature>
<sequence length="109" mass="11941">MEQRPFARLKNALSPINASTANDNDDPDGTRLQRVTTNLEQAQRQLQKNLADYRATLKDLKKAMAGLGAGVTVYQEKLVSLKQGIDGFGGRSRHLARAMEDALQSCPKG</sequence>
<evidence type="ECO:0000256" key="1">
    <source>
        <dbReference type="SAM" id="Coils"/>
    </source>
</evidence>
<proteinExistence type="predicted"/>